<name>A0A3L7JU54_9BACI</name>
<dbReference type="GO" id="GO:0000155">
    <property type="term" value="F:phosphorelay sensor kinase activity"/>
    <property type="evidence" value="ECO:0007669"/>
    <property type="project" value="InterPro"/>
</dbReference>
<evidence type="ECO:0000256" key="14">
    <source>
        <dbReference type="SAM" id="Phobius"/>
    </source>
</evidence>
<dbReference type="InterPro" id="IPR029151">
    <property type="entry name" value="Sensor-like_sf"/>
</dbReference>
<dbReference type="InterPro" id="IPR000014">
    <property type="entry name" value="PAS"/>
</dbReference>
<evidence type="ECO:0000256" key="1">
    <source>
        <dbReference type="ARBA" id="ARBA00000085"/>
    </source>
</evidence>
<dbReference type="SUPFAM" id="SSF55785">
    <property type="entry name" value="PYP-like sensor domain (PAS domain)"/>
    <property type="match status" value="1"/>
</dbReference>
<evidence type="ECO:0000256" key="8">
    <source>
        <dbReference type="ARBA" id="ARBA00022741"/>
    </source>
</evidence>
<dbReference type="InterPro" id="IPR033463">
    <property type="entry name" value="sCache_3"/>
</dbReference>
<evidence type="ECO:0000256" key="3">
    <source>
        <dbReference type="ARBA" id="ARBA00012438"/>
    </source>
</evidence>
<evidence type="ECO:0000256" key="5">
    <source>
        <dbReference type="ARBA" id="ARBA00022553"/>
    </source>
</evidence>
<keyword evidence="17" id="KW-1185">Reference proteome</keyword>
<dbReference type="Gene3D" id="1.10.287.130">
    <property type="match status" value="1"/>
</dbReference>
<comment type="subcellular location">
    <subcellularLocation>
        <location evidence="2">Cell membrane</location>
        <topology evidence="2">Multi-pass membrane protein</topology>
    </subcellularLocation>
</comment>
<comment type="catalytic activity">
    <reaction evidence="1">
        <text>ATP + protein L-histidine = ADP + protein N-phospho-L-histidine.</text>
        <dbReference type="EC" id="2.7.13.3"/>
    </reaction>
</comment>
<dbReference type="Pfam" id="PF14689">
    <property type="entry name" value="SPOB_a"/>
    <property type="match status" value="1"/>
</dbReference>
<dbReference type="SUPFAM" id="SSF55874">
    <property type="entry name" value="ATPase domain of HSP90 chaperone/DNA topoisomerase II/histidine kinase"/>
    <property type="match status" value="1"/>
</dbReference>
<dbReference type="RefSeq" id="WP_121681696.1">
    <property type="nucleotide sequence ID" value="NZ_RCVZ01000012.1"/>
</dbReference>
<dbReference type="PRINTS" id="PR00344">
    <property type="entry name" value="BCTRLSENSOR"/>
</dbReference>
<feature type="domain" description="Histidine kinase" evidence="15">
    <location>
        <begin position="340"/>
        <end position="531"/>
    </location>
</feature>
<dbReference type="InterPro" id="IPR039506">
    <property type="entry name" value="SPOB_a"/>
</dbReference>
<dbReference type="InterPro" id="IPR004358">
    <property type="entry name" value="Sig_transdc_His_kin-like_C"/>
</dbReference>
<evidence type="ECO:0000256" key="7">
    <source>
        <dbReference type="ARBA" id="ARBA00022692"/>
    </source>
</evidence>
<reference evidence="16 17" key="1">
    <citation type="submission" date="2018-10" db="EMBL/GenBank/DDBJ databases">
        <title>Falsibacillus sp. genome draft.</title>
        <authorList>
            <person name="Shi S."/>
        </authorList>
    </citation>
    <scope>NUCLEOTIDE SEQUENCE [LARGE SCALE GENOMIC DNA]</scope>
    <source>
        <strain evidence="16 17">GY 10110</strain>
    </source>
</reference>
<dbReference type="InterPro" id="IPR013767">
    <property type="entry name" value="PAS_fold"/>
</dbReference>
<keyword evidence="6 16" id="KW-0808">Transferase</keyword>
<dbReference type="Gene3D" id="3.30.450.20">
    <property type="entry name" value="PAS domain"/>
    <property type="match status" value="2"/>
</dbReference>
<dbReference type="GO" id="GO:0005886">
    <property type="term" value="C:plasma membrane"/>
    <property type="evidence" value="ECO:0007669"/>
    <property type="project" value="UniProtKB-SubCell"/>
</dbReference>
<evidence type="ECO:0000259" key="15">
    <source>
        <dbReference type="PROSITE" id="PS50109"/>
    </source>
</evidence>
<evidence type="ECO:0000256" key="9">
    <source>
        <dbReference type="ARBA" id="ARBA00022777"/>
    </source>
</evidence>
<keyword evidence="7 14" id="KW-0812">Transmembrane</keyword>
<dbReference type="PANTHER" id="PTHR43547">
    <property type="entry name" value="TWO-COMPONENT HISTIDINE KINASE"/>
    <property type="match status" value="1"/>
</dbReference>
<dbReference type="SUPFAM" id="SSF103190">
    <property type="entry name" value="Sensory domain-like"/>
    <property type="match status" value="1"/>
</dbReference>
<dbReference type="EC" id="2.7.13.3" evidence="3"/>
<keyword evidence="9 16" id="KW-0418">Kinase</keyword>
<evidence type="ECO:0000256" key="6">
    <source>
        <dbReference type="ARBA" id="ARBA00022679"/>
    </source>
</evidence>
<comment type="caution">
    <text evidence="16">The sequence shown here is derived from an EMBL/GenBank/DDBJ whole genome shotgun (WGS) entry which is preliminary data.</text>
</comment>
<keyword evidence="11 14" id="KW-1133">Transmembrane helix</keyword>
<dbReference type="GO" id="GO:0005524">
    <property type="term" value="F:ATP binding"/>
    <property type="evidence" value="ECO:0007669"/>
    <property type="project" value="UniProtKB-KW"/>
</dbReference>
<dbReference type="FunFam" id="1.10.287.130:FF:000011">
    <property type="entry name" value="Sensor histidine kinase DcuS"/>
    <property type="match status" value="1"/>
</dbReference>
<keyword evidence="4" id="KW-1003">Cell membrane</keyword>
<dbReference type="Pfam" id="PF00989">
    <property type="entry name" value="PAS"/>
    <property type="match status" value="1"/>
</dbReference>
<organism evidence="16 17">
    <name type="scientific">Falsibacillus albus</name>
    <dbReference type="NCBI Taxonomy" id="2478915"/>
    <lineage>
        <taxon>Bacteria</taxon>
        <taxon>Bacillati</taxon>
        <taxon>Bacillota</taxon>
        <taxon>Bacilli</taxon>
        <taxon>Bacillales</taxon>
        <taxon>Bacillaceae</taxon>
        <taxon>Falsibacillus</taxon>
    </lineage>
</organism>
<dbReference type="SUPFAM" id="SSF55890">
    <property type="entry name" value="Sporulation response regulatory protein Spo0B"/>
    <property type="match status" value="1"/>
</dbReference>
<dbReference type="Pfam" id="PF17203">
    <property type="entry name" value="sCache_3_2"/>
    <property type="match status" value="1"/>
</dbReference>
<feature type="transmembrane region" description="Helical" evidence="14">
    <location>
        <begin position="177"/>
        <end position="196"/>
    </location>
</feature>
<keyword evidence="13 14" id="KW-0472">Membrane</keyword>
<keyword evidence="10" id="KW-0067">ATP-binding</keyword>
<keyword evidence="8" id="KW-0547">Nucleotide-binding</keyword>
<evidence type="ECO:0000256" key="10">
    <source>
        <dbReference type="ARBA" id="ARBA00022840"/>
    </source>
</evidence>
<evidence type="ECO:0000256" key="12">
    <source>
        <dbReference type="ARBA" id="ARBA00023012"/>
    </source>
</evidence>
<dbReference type="FunFam" id="3.30.450.20:FF:000018">
    <property type="entry name" value="Sensor histidine kinase DcuS"/>
    <property type="match status" value="1"/>
</dbReference>
<evidence type="ECO:0000313" key="16">
    <source>
        <dbReference type="EMBL" id="RLQ93814.1"/>
    </source>
</evidence>
<dbReference type="OrthoDB" id="9792686at2"/>
<keyword evidence="12" id="KW-0902">Two-component regulatory system</keyword>
<evidence type="ECO:0000256" key="4">
    <source>
        <dbReference type="ARBA" id="ARBA00022475"/>
    </source>
</evidence>
<dbReference type="EMBL" id="RCVZ01000012">
    <property type="protein sequence ID" value="RLQ93814.1"/>
    <property type="molecule type" value="Genomic_DNA"/>
</dbReference>
<evidence type="ECO:0000256" key="11">
    <source>
        <dbReference type="ARBA" id="ARBA00022989"/>
    </source>
</evidence>
<dbReference type="PANTHER" id="PTHR43547:SF10">
    <property type="entry name" value="SENSOR HISTIDINE KINASE DCUS"/>
    <property type="match status" value="1"/>
</dbReference>
<dbReference type="Gene3D" id="3.30.565.10">
    <property type="entry name" value="Histidine kinase-like ATPase, C-terminal domain"/>
    <property type="match status" value="1"/>
</dbReference>
<evidence type="ECO:0000256" key="2">
    <source>
        <dbReference type="ARBA" id="ARBA00004651"/>
    </source>
</evidence>
<accession>A0A3L7JU54</accession>
<feature type="transmembrane region" description="Helical" evidence="14">
    <location>
        <begin position="12"/>
        <end position="35"/>
    </location>
</feature>
<sequence>MRIGKLYVRLHFGIALFVCSVVIAAIMTTGLLIGINEVKQVKENETDKAMTVAKMVSHSPLVINSLSDGGKGGDGDIQSYTQLLQKDSNVRFIVVMDMNHIRKSHPDPYKIGKPFVGGDEDRALHGEDYVSIAKGTLGTSLRAFAPVYDSAGKQVGAVSVGILMSHVAQSVIGIKHVVYLGIGIGILIGIISALILSKKIKHILLGLEPFEIANILQERNAMLESVREGIIAVDKDGAIVVANAEAVKILTRMGIEDDLVGRKIDQVIQVANFERVWRNGKRYYDQEITINGLTLVMNTVPVSVEGELVGLITTFRDRTELKRMAEQLTGVKMYADSLRAKTHEFMNKLHVILGLVHIEAYEELNDYVRKLNNQYKLEIGQVSRIVKDPIIAGLLLSKLSFAREQGVEMTISGEGLMSSDGKMDMTDELVTILGNLIDNGIEAVHGSKEKVVKINLESHAGHIIMSVKDSGPGIADEMKDEVVKKGFSTKGENNGYGLYLVQQSLERINGTMDIRSDENGTMITVDIPMNGVKGNVTSTDSGR</sequence>
<dbReference type="InterPro" id="IPR005467">
    <property type="entry name" value="His_kinase_dom"/>
</dbReference>
<keyword evidence="5" id="KW-0597">Phosphoprotein</keyword>
<dbReference type="InterPro" id="IPR016120">
    <property type="entry name" value="Sig_transdc_His_kin_SpoOB"/>
</dbReference>
<dbReference type="Proteomes" id="UP000276770">
    <property type="component" value="Unassembled WGS sequence"/>
</dbReference>
<dbReference type="InterPro" id="IPR036890">
    <property type="entry name" value="HATPase_C_sf"/>
</dbReference>
<dbReference type="AlphaFoldDB" id="A0A3L7JU54"/>
<dbReference type="InterPro" id="IPR035965">
    <property type="entry name" value="PAS-like_dom_sf"/>
</dbReference>
<dbReference type="SMART" id="SM00091">
    <property type="entry name" value="PAS"/>
    <property type="match status" value="1"/>
</dbReference>
<dbReference type="InterPro" id="IPR003594">
    <property type="entry name" value="HATPase_dom"/>
</dbReference>
<dbReference type="SMART" id="SM00387">
    <property type="entry name" value="HATPase_c"/>
    <property type="match status" value="1"/>
</dbReference>
<dbReference type="GO" id="GO:0006355">
    <property type="term" value="P:regulation of DNA-templated transcription"/>
    <property type="evidence" value="ECO:0007669"/>
    <property type="project" value="InterPro"/>
</dbReference>
<evidence type="ECO:0000313" key="17">
    <source>
        <dbReference type="Proteomes" id="UP000276770"/>
    </source>
</evidence>
<evidence type="ECO:0000256" key="13">
    <source>
        <dbReference type="ARBA" id="ARBA00023136"/>
    </source>
</evidence>
<dbReference type="NCBIfam" id="NF008298">
    <property type="entry name" value="PRK11086.1"/>
    <property type="match status" value="1"/>
</dbReference>
<proteinExistence type="predicted"/>
<gene>
    <name evidence="16" type="primary">dcuS</name>
    <name evidence="16" type="ORF">D9X91_16220</name>
</gene>
<protein>
    <recommendedName>
        <fullName evidence="3">histidine kinase</fullName>
        <ecNumber evidence="3">2.7.13.3</ecNumber>
    </recommendedName>
</protein>
<dbReference type="Pfam" id="PF02518">
    <property type="entry name" value="HATPase_c"/>
    <property type="match status" value="1"/>
</dbReference>
<dbReference type="PROSITE" id="PS50109">
    <property type="entry name" value="HIS_KIN"/>
    <property type="match status" value="1"/>
</dbReference>